<evidence type="ECO:0000313" key="1">
    <source>
        <dbReference type="EMBL" id="CAG8508645.1"/>
    </source>
</evidence>
<proteinExistence type="predicted"/>
<evidence type="ECO:0000313" key="2">
    <source>
        <dbReference type="Proteomes" id="UP000789396"/>
    </source>
</evidence>
<dbReference type="EMBL" id="CAJVPZ010002234">
    <property type="protein sequence ID" value="CAG8508645.1"/>
    <property type="molecule type" value="Genomic_DNA"/>
</dbReference>
<comment type="caution">
    <text evidence="1">The sequence shown here is derived from an EMBL/GenBank/DDBJ whole genome shotgun (WGS) entry which is preliminary data.</text>
</comment>
<dbReference type="AlphaFoldDB" id="A0A9N9F4M8"/>
<dbReference type="Proteomes" id="UP000789396">
    <property type="component" value="Unassembled WGS sequence"/>
</dbReference>
<gene>
    <name evidence="1" type="ORF">RFULGI_LOCUS2787</name>
</gene>
<protein>
    <submittedName>
        <fullName evidence="1">16398_t:CDS:1</fullName>
    </submittedName>
</protein>
<name>A0A9N9F4M8_9GLOM</name>
<organism evidence="1 2">
    <name type="scientific">Racocetra fulgida</name>
    <dbReference type="NCBI Taxonomy" id="60492"/>
    <lineage>
        <taxon>Eukaryota</taxon>
        <taxon>Fungi</taxon>
        <taxon>Fungi incertae sedis</taxon>
        <taxon>Mucoromycota</taxon>
        <taxon>Glomeromycotina</taxon>
        <taxon>Glomeromycetes</taxon>
        <taxon>Diversisporales</taxon>
        <taxon>Gigasporaceae</taxon>
        <taxon>Racocetra</taxon>
    </lineage>
</organism>
<sequence>MKLDYSIDSEEPSIDDNNDKLIDELYADIEALNFLNVMDLEEFIDYPEIVELATNIESVENENAEEEDNSTKMCQISHQEAFNAIETFEYYIMQNDFSKRTQLEHDEALLNLQKEIRKLQIASFKQVLKVILSWFELWK</sequence>
<reference evidence="1" key="1">
    <citation type="submission" date="2021-06" db="EMBL/GenBank/DDBJ databases">
        <authorList>
            <person name="Kallberg Y."/>
            <person name="Tangrot J."/>
            <person name="Rosling A."/>
        </authorList>
    </citation>
    <scope>NUCLEOTIDE SEQUENCE</scope>
    <source>
        <strain evidence="1">IN212</strain>
    </source>
</reference>
<accession>A0A9N9F4M8</accession>
<keyword evidence="2" id="KW-1185">Reference proteome</keyword>